<dbReference type="Pfam" id="PF13305">
    <property type="entry name" value="TetR_C_33"/>
    <property type="match status" value="1"/>
</dbReference>
<dbReference type="AlphaFoldDB" id="A0A810MZ85"/>
<dbReference type="InterPro" id="IPR001647">
    <property type="entry name" value="HTH_TetR"/>
</dbReference>
<dbReference type="PANTHER" id="PTHR30055:SF243">
    <property type="entry name" value="HTH-TYPE TRANSCRIPTIONAL REGULATOR RV1816"/>
    <property type="match status" value="1"/>
</dbReference>
<keyword evidence="3" id="KW-0804">Transcription</keyword>
<proteinExistence type="predicted"/>
<evidence type="ECO:0000256" key="2">
    <source>
        <dbReference type="ARBA" id="ARBA00023125"/>
    </source>
</evidence>
<evidence type="ECO:0000256" key="1">
    <source>
        <dbReference type="ARBA" id="ARBA00023015"/>
    </source>
</evidence>
<dbReference type="InterPro" id="IPR036271">
    <property type="entry name" value="Tet_transcr_reg_TetR-rel_C_sf"/>
</dbReference>
<keyword evidence="1" id="KW-0805">Transcription regulation</keyword>
<dbReference type="SUPFAM" id="SSF46689">
    <property type="entry name" value="Homeodomain-like"/>
    <property type="match status" value="1"/>
</dbReference>
<dbReference type="InterPro" id="IPR009057">
    <property type="entry name" value="Homeodomain-like_sf"/>
</dbReference>
<dbReference type="InterPro" id="IPR050109">
    <property type="entry name" value="HTH-type_TetR-like_transc_reg"/>
</dbReference>
<reference evidence="6" key="1">
    <citation type="submission" date="2020-08" db="EMBL/GenBank/DDBJ databases">
        <title>Whole genome shotgun sequence of Polymorphospora rubra NBRC 101157.</title>
        <authorList>
            <person name="Komaki H."/>
            <person name="Tamura T."/>
        </authorList>
    </citation>
    <scope>NUCLEOTIDE SEQUENCE</scope>
    <source>
        <strain evidence="6">NBRC 101157</strain>
    </source>
</reference>
<evidence type="ECO:0000259" key="5">
    <source>
        <dbReference type="PROSITE" id="PS50977"/>
    </source>
</evidence>
<dbReference type="GO" id="GO:0003700">
    <property type="term" value="F:DNA-binding transcription factor activity"/>
    <property type="evidence" value="ECO:0007669"/>
    <property type="project" value="TreeGrafter"/>
</dbReference>
<sequence>MPAASIRARARAEMINEIKTIARRHLAAEGANLSLRAVARDMGMVSSAIYRYFPSRDELLTALIVDGYHALGDAAEGGDAQVTDRADLRGRWLAVSHAVRRWALTHPAEYALLFGSPVPGYAAPQETTAAAARTPAALIGILIDGFAAGTLPDPGPGELPGPVHANLAAVRDSLFAGLPEALLARGATGWIHCFGAVSFELFGQLDGVIEAREEYFDHQMRRMCDLIGLP</sequence>
<dbReference type="InterPro" id="IPR025996">
    <property type="entry name" value="MT1864/Rv1816-like_C"/>
</dbReference>
<evidence type="ECO:0000313" key="6">
    <source>
        <dbReference type="EMBL" id="BCJ64883.1"/>
    </source>
</evidence>
<dbReference type="PANTHER" id="PTHR30055">
    <property type="entry name" value="HTH-TYPE TRANSCRIPTIONAL REGULATOR RUTR"/>
    <property type="match status" value="1"/>
</dbReference>
<dbReference type="EMBL" id="AP023359">
    <property type="protein sequence ID" value="BCJ64883.1"/>
    <property type="molecule type" value="Genomic_DNA"/>
</dbReference>
<dbReference type="RefSeq" id="WP_212823859.1">
    <property type="nucleotide sequence ID" value="NZ_AP023359.1"/>
</dbReference>
<protein>
    <submittedName>
        <fullName evidence="6">TetR family transcriptional regulator</fullName>
    </submittedName>
</protein>
<accession>A0A810MZ85</accession>
<name>A0A810MZ85_9ACTN</name>
<dbReference type="PROSITE" id="PS50977">
    <property type="entry name" value="HTH_TETR_2"/>
    <property type="match status" value="1"/>
</dbReference>
<keyword evidence="2 4" id="KW-0238">DNA-binding</keyword>
<dbReference type="Proteomes" id="UP000680866">
    <property type="component" value="Chromosome"/>
</dbReference>
<evidence type="ECO:0000256" key="3">
    <source>
        <dbReference type="ARBA" id="ARBA00023163"/>
    </source>
</evidence>
<evidence type="ECO:0000256" key="4">
    <source>
        <dbReference type="PROSITE-ProRule" id="PRU00335"/>
    </source>
</evidence>
<gene>
    <name evidence="6" type="ORF">Prubr_19040</name>
</gene>
<keyword evidence="7" id="KW-1185">Reference proteome</keyword>
<feature type="domain" description="HTH tetR-type" evidence="5">
    <location>
        <begin position="12"/>
        <end position="71"/>
    </location>
</feature>
<dbReference type="Pfam" id="PF00440">
    <property type="entry name" value="TetR_N"/>
    <property type="match status" value="1"/>
</dbReference>
<dbReference type="GO" id="GO:0000976">
    <property type="term" value="F:transcription cis-regulatory region binding"/>
    <property type="evidence" value="ECO:0007669"/>
    <property type="project" value="TreeGrafter"/>
</dbReference>
<organism evidence="6 7">
    <name type="scientific">Polymorphospora rubra</name>
    <dbReference type="NCBI Taxonomy" id="338584"/>
    <lineage>
        <taxon>Bacteria</taxon>
        <taxon>Bacillati</taxon>
        <taxon>Actinomycetota</taxon>
        <taxon>Actinomycetes</taxon>
        <taxon>Micromonosporales</taxon>
        <taxon>Micromonosporaceae</taxon>
        <taxon>Polymorphospora</taxon>
    </lineage>
</organism>
<dbReference type="SUPFAM" id="SSF48498">
    <property type="entry name" value="Tetracyclin repressor-like, C-terminal domain"/>
    <property type="match status" value="1"/>
</dbReference>
<evidence type="ECO:0000313" key="7">
    <source>
        <dbReference type="Proteomes" id="UP000680866"/>
    </source>
</evidence>
<dbReference type="Gene3D" id="1.10.357.10">
    <property type="entry name" value="Tetracycline Repressor, domain 2"/>
    <property type="match status" value="1"/>
</dbReference>
<feature type="DNA-binding region" description="H-T-H motif" evidence="4">
    <location>
        <begin position="34"/>
        <end position="53"/>
    </location>
</feature>
<dbReference type="KEGG" id="pry:Prubr_19040"/>